<dbReference type="EMBL" id="UZAG01002590">
    <property type="protein sequence ID" value="VDO13749.1"/>
    <property type="molecule type" value="Genomic_DNA"/>
</dbReference>
<dbReference type="InterPro" id="IPR037069">
    <property type="entry name" value="AcylCoA_DH/ox_N_sf"/>
</dbReference>
<proteinExistence type="predicted"/>
<organism evidence="5">
    <name type="scientific">Brugia timori</name>
    <dbReference type="NCBI Taxonomy" id="42155"/>
    <lineage>
        <taxon>Eukaryota</taxon>
        <taxon>Metazoa</taxon>
        <taxon>Ecdysozoa</taxon>
        <taxon>Nematoda</taxon>
        <taxon>Chromadorea</taxon>
        <taxon>Rhabditida</taxon>
        <taxon>Spirurina</taxon>
        <taxon>Spiruromorpha</taxon>
        <taxon>Filarioidea</taxon>
        <taxon>Onchocercidae</taxon>
        <taxon>Brugia</taxon>
    </lineage>
</organism>
<evidence type="ECO:0000313" key="5">
    <source>
        <dbReference type="WBParaSite" id="BTMF_0000366501-mRNA-1"/>
    </source>
</evidence>
<evidence type="ECO:0000313" key="3">
    <source>
        <dbReference type="EMBL" id="VDO13749.1"/>
    </source>
</evidence>
<evidence type="ECO:0000313" key="4">
    <source>
        <dbReference type="Proteomes" id="UP000280834"/>
    </source>
</evidence>
<keyword evidence="1" id="KW-0472">Membrane</keyword>
<feature type="transmembrane region" description="Helical" evidence="1">
    <location>
        <begin position="84"/>
        <end position="106"/>
    </location>
</feature>
<reference evidence="5" key="1">
    <citation type="submission" date="2017-02" db="UniProtKB">
        <authorList>
            <consortium name="WormBaseParasite"/>
        </authorList>
    </citation>
    <scope>IDENTIFICATION</scope>
</reference>
<accession>A0A0R3QBE0</accession>
<name>A0A0R3QBE0_9BILA</name>
<evidence type="ECO:0000259" key="2">
    <source>
        <dbReference type="Pfam" id="PF02771"/>
    </source>
</evidence>
<dbReference type="SUPFAM" id="SSF56645">
    <property type="entry name" value="Acyl-CoA dehydrogenase NM domain-like"/>
    <property type="match status" value="1"/>
</dbReference>
<dbReference type="GO" id="GO:0050660">
    <property type="term" value="F:flavin adenine dinucleotide binding"/>
    <property type="evidence" value="ECO:0007669"/>
    <property type="project" value="InterPro"/>
</dbReference>
<dbReference type="InterPro" id="IPR009100">
    <property type="entry name" value="AcylCoA_DH/oxidase_NM_dom_sf"/>
</dbReference>
<reference evidence="3 4" key="2">
    <citation type="submission" date="2018-11" db="EMBL/GenBank/DDBJ databases">
        <authorList>
            <consortium name="Pathogen Informatics"/>
        </authorList>
    </citation>
    <scope>NUCLEOTIDE SEQUENCE [LARGE SCALE GENOMIC DNA]</scope>
</reference>
<feature type="domain" description="Acyl-CoA dehydrogenase/oxidase N-terminal" evidence="2">
    <location>
        <begin position="31"/>
        <end position="85"/>
    </location>
</feature>
<gene>
    <name evidence="3" type="ORF">BTMF_LOCUS2972</name>
</gene>
<dbReference type="WBParaSite" id="BTMF_0000366501-mRNA-1">
    <property type="protein sequence ID" value="BTMF_0000366501-mRNA-1"/>
    <property type="gene ID" value="BTMF_0000366501"/>
</dbReference>
<protein>
    <submittedName>
        <fullName evidence="5">Acyl-CoA_dh_N domain-containing protein</fullName>
    </submittedName>
</protein>
<dbReference type="Proteomes" id="UP000280834">
    <property type="component" value="Unassembled WGS sequence"/>
</dbReference>
<dbReference type="AlphaFoldDB" id="A0A0R3QBE0"/>
<dbReference type="STRING" id="42155.A0A0R3QBE0"/>
<dbReference type="Pfam" id="PF02771">
    <property type="entry name" value="Acyl-CoA_dh_N"/>
    <property type="match status" value="1"/>
</dbReference>
<keyword evidence="1" id="KW-0812">Transmembrane</keyword>
<keyword evidence="4" id="KW-1185">Reference proteome</keyword>
<dbReference type="GO" id="GO:0016627">
    <property type="term" value="F:oxidoreductase activity, acting on the CH-CH group of donors"/>
    <property type="evidence" value="ECO:0007669"/>
    <property type="project" value="InterPro"/>
</dbReference>
<dbReference type="InterPro" id="IPR013786">
    <property type="entry name" value="AcylCoA_DH/ox_N"/>
</dbReference>
<keyword evidence="1" id="KW-1133">Transmembrane helix</keyword>
<dbReference type="Gene3D" id="1.10.540.10">
    <property type="entry name" value="Acyl-CoA dehydrogenase/oxidase, N-terminal domain"/>
    <property type="match status" value="1"/>
</dbReference>
<evidence type="ECO:0000256" key="1">
    <source>
        <dbReference type="SAM" id="Phobius"/>
    </source>
</evidence>
<sequence length="107" mass="12158">MIASSTSTCSFLLKLFRLQYSTSVNFGFDFTDSQQQLTKAARKFVADEVMPVAAKYDKNGEFPWDVLKKAHANGFMNTTIPRSCGIFSVFIRFILLTNLIVFYSIFC</sequence>